<dbReference type="InterPro" id="IPR027417">
    <property type="entry name" value="P-loop_NTPase"/>
</dbReference>
<evidence type="ECO:0000256" key="2">
    <source>
        <dbReference type="ARBA" id="ARBA00022679"/>
    </source>
</evidence>
<evidence type="ECO:0000259" key="4">
    <source>
        <dbReference type="Pfam" id="PF00685"/>
    </source>
</evidence>
<dbReference type="Gene3D" id="3.40.50.300">
    <property type="entry name" value="P-loop containing nucleotide triphosphate hydrolases"/>
    <property type="match status" value="1"/>
</dbReference>
<sequence>MEGKESNIGSSSSTPNLIAKSKPYTTQFQGFSVPSEHISSIISFQKHFQALDDDIIIATKPKSGTTWLKALVFSIVNRHRYTLSNTPLNFTTPHLLVPYFDLELYKENPNPDLYTIPSPRIFSAHLPYPILADSIKHSNCRIIYMTRNPFDNIVSYWHFINGMNNTPKPSLEDCFETFCRGEEVYGPFWDHALGYWNMSLEKPSNVLFLRYEELLEDPVAQTKRFAEFLGFPFSMEEEKTGMVNQIVDFCSFNNLKILEVNKTGKTPGPKIPSNKLFFRSGKVGDYVNYFSPAVERLSNILKEKLSGIRLNFQAINTFNLPSYPKVNTVVYAGTLSGGERRLQCNKSDAPFRETAIVVIKQLINNYNRCRANLSLTSTVQEHLLST</sequence>
<keyword evidence="5" id="KW-1185">Reference proteome</keyword>
<dbReference type="GeneID" id="121228916"/>
<evidence type="ECO:0000256" key="1">
    <source>
        <dbReference type="ARBA" id="ARBA00005771"/>
    </source>
</evidence>
<dbReference type="EC" id="2.8.2.-" evidence="3"/>
<evidence type="ECO:0000256" key="3">
    <source>
        <dbReference type="RuleBase" id="RU361155"/>
    </source>
</evidence>
<feature type="domain" description="Sulfotransferase" evidence="4">
    <location>
        <begin position="52"/>
        <end position="307"/>
    </location>
</feature>
<evidence type="ECO:0000313" key="5">
    <source>
        <dbReference type="Proteomes" id="UP000818029"/>
    </source>
</evidence>
<proteinExistence type="inferred from homology"/>
<protein>
    <recommendedName>
        <fullName evidence="3">Sulfotransferase</fullName>
        <ecNumber evidence="3">2.8.2.-</ecNumber>
    </recommendedName>
</protein>
<dbReference type="Pfam" id="PF00685">
    <property type="entry name" value="Sulfotransfer_1"/>
    <property type="match status" value="1"/>
</dbReference>
<accession>A0ABM3BLH0</accession>
<dbReference type="SUPFAM" id="SSF52540">
    <property type="entry name" value="P-loop containing nucleoside triphosphate hydrolases"/>
    <property type="match status" value="1"/>
</dbReference>
<dbReference type="RefSeq" id="XP_040967872.1">
    <property type="nucleotide sequence ID" value="XM_041111938.1"/>
</dbReference>
<dbReference type="InterPro" id="IPR000863">
    <property type="entry name" value="Sulfotransferase_dom"/>
</dbReference>
<comment type="similarity">
    <text evidence="1 3">Belongs to the sulfotransferase 1 family.</text>
</comment>
<name>A0ABM3BLH0_GOSHI</name>
<dbReference type="PANTHER" id="PTHR11783">
    <property type="entry name" value="SULFOTRANSFERASE SULT"/>
    <property type="match status" value="1"/>
</dbReference>
<gene>
    <name evidence="6" type="primary">LOC121228916</name>
</gene>
<reference evidence="5" key="1">
    <citation type="journal article" date="2020" name="Nat. Genet.">
        <title>Genomic diversifications of five Gossypium allopolyploid species and their impact on cotton improvement.</title>
        <authorList>
            <person name="Chen Z.J."/>
            <person name="Sreedasyam A."/>
            <person name="Ando A."/>
            <person name="Song Q."/>
            <person name="De Santiago L.M."/>
            <person name="Hulse-Kemp A.M."/>
            <person name="Ding M."/>
            <person name="Ye W."/>
            <person name="Kirkbride R.C."/>
            <person name="Jenkins J."/>
            <person name="Plott C."/>
            <person name="Lovell J."/>
            <person name="Lin Y.M."/>
            <person name="Vaughn R."/>
            <person name="Liu B."/>
            <person name="Simpson S."/>
            <person name="Scheffler B.E."/>
            <person name="Wen L."/>
            <person name="Saski C.A."/>
            <person name="Grover C.E."/>
            <person name="Hu G."/>
            <person name="Conover J.L."/>
            <person name="Carlson J.W."/>
            <person name="Shu S."/>
            <person name="Boston L.B."/>
            <person name="Williams M."/>
            <person name="Peterson D.G."/>
            <person name="McGee K."/>
            <person name="Jones D.C."/>
            <person name="Wendel J.F."/>
            <person name="Stelly D.M."/>
            <person name="Grimwood J."/>
            <person name="Schmutz J."/>
        </authorList>
    </citation>
    <scope>NUCLEOTIDE SEQUENCE [LARGE SCALE GENOMIC DNA]</scope>
    <source>
        <strain evidence="5">cv. TM-1</strain>
    </source>
</reference>
<dbReference type="Proteomes" id="UP000818029">
    <property type="component" value="Chromosome A05"/>
</dbReference>
<keyword evidence="2 3" id="KW-0808">Transferase</keyword>
<evidence type="ECO:0000313" key="6">
    <source>
        <dbReference type="RefSeq" id="XP_040967872.1"/>
    </source>
</evidence>
<reference evidence="6" key="2">
    <citation type="submission" date="2025-08" db="UniProtKB">
        <authorList>
            <consortium name="RefSeq"/>
        </authorList>
    </citation>
    <scope>IDENTIFICATION</scope>
</reference>
<organism evidence="5 6">
    <name type="scientific">Gossypium hirsutum</name>
    <name type="common">Upland cotton</name>
    <name type="synonym">Gossypium mexicanum</name>
    <dbReference type="NCBI Taxonomy" id="3635"/>
    <lineage>
        <taxon>Eukaryota</taxon>
        <taxon>Viridiplantae</taxon>
        <taxon>Streptophyta</taxon>
        <taxon>Embryophyta</taxon>
        <taxon>Tracheophyta</taxon>
        <taxon>Spermatophyta</taxon>
        <taxon>Magnoliopsida</taxon>
        <taxon>eudicotyledons</taxon>
        <taxon>Gunneridae</taxon>
        <taxon>Pentapetalae</taxon>
        <taxon>rosids</taxon>
        <taxon>malvids</taxon>
        <taxon>Malvales</taxon>
        <taxon>Malvaceae</taxon>
        <taxon>Malvoideae</taxon>
        <taxon>Gossypium</taxon>
    </lineage>
</organism>